<dbReference type="Proteomes" id="UP000325536">
    <property type="component" value="Chromosome"/>
</dbReference>
<dbReference type="NCBIfam" id="TIGR01414">
    <property type="entry name" value="autotrans_barl"/>
    <property type="match status" value="1"/>
</dbReference>
<accession>A0A5P3MSX6</accession>
<dbReference type="InterPro" id="IPR006315">
    <property type="entry name" value="OM_autotransptr_brl_dom"/>
</dbReference>
<dbReference type="KEGG" id="naq:D0T90_09760"/>
<gene>
    <name evidence="1" type="ORF">D0T90_09760</name>
</gene>
<protein>
    <submittedName>
        <fullName evidence="1">Autotransporter outer membrane beta-barrel domain-containing protein</fullName>
    </submittedName>
</protein>
<evidence type="ECO:0000313" key="1">
    <source>
        <dbReference type="EMBL" id="QEY24713.1"/>
    </source>
</evidence>
<dbReference type="AlphaFoldDB" id="A0A5P3MSX6"/>
<dbReference type="Gene3D" id="2.40.128.130">
    <property type="entry name" value="Autotransporter beta-domain"/>
    <property type="match status" value="1"/>
</dbReference>
<dbReference type="OrthoDB" id="8610688at2"/>
<name>A0A5P3MSX6_NEIAN</name>
<sequence>MHLILKQTDTVRFRILQTAFAAGGATLHPYAGLYYVGSHGDTDTRFNNAHFKIAHAGNRFAARAGLRAMLSPKHSLSAEIETEQGSRSRRAYQANIGYRFQW</sequence>
<keyword evidence="2" id="KW-1185">Reference proteome</keyword>
<dbReference type="EMBL" id="CP031699">
    <property type="protein sequence ID" value="QEY24713.1"/>
    <property type="molecule type" value="Genomic_DNA"/>
</dbReference>
<dbReference type="SUPFAM" id="SSF103515">
    <property type="entry name" value="Autotransporter"/>
    <property type="match status" value="1"/>
</dbReference>
<evidence type="ECO:0000313" key="2">
    <source>
        <dbReference type="Proteomes" id="UP000325536"/>
    </source>
</evidence>
<reference evidence="1 2" key="1">
    <citation type="submission" date="2018-08" db="EMBL/GenBank/DDBJ databases">
        <title>Neisseria animalis ATCC 49930 complete genome.</title>
        <authorList>
            <person name="Veseli I.A."/>
            <person name="Mascarenhas dos Santos A.C."/>
            <person name="Buttler R."/>
            <person name="Pombert J.-F."/>
        </authorList>
    </citation>
    <scope>NUCLEOTIDE SEQUENCE [LARGE SCALE GENOMIC DNA]</scope>
    <source>
        <strain evidence="1 2">ATCC 49930</strain>
    </source>
</reference>
<dbReference type="GO" id="GO:0019867">
    <property type="term" value="C:outer membrane"/>
    <property type="evidence" value="ECO:0007669"/>
    <property type="project" value="InterPro"/>
</dbReference>
<dbReference type="InterPro" id="IPR036709">
    <property type="entry name" value="Autotransporte_beta_dom_sf"/>
</dbReference>
<organism evidence="1 2">
    <name type="scientific">Neisseria animalis</name>
    <dbReference type="NCBI Taxonomy" id="492"/>
    <lineage>
        <taxon>Bacteria</taxon>
        <taxon>Pseudomonadati</taxon>
        <taxon>Pseudomonadota</taxon>
        <taxon>Betaproteobacteria</taxon>
        <taxon>Neisseriales</taxon>
        <taxon>Neisseriaceae</taxon>
        <taxon>Neisseria</taxon>
    </lineage>
</organism>
<proteinExistence type="predicted"/>